<dbReference type="FunFam" id="1.20.1440.230:FF:000001">
    <property type="entry name" value="Mitochondrial NADH dehydrogenase flavoprotein 1"/>
    <property type="match status" value="1"/>
</dbReference>
<evidence type="ECO:0000256" key="5">
    <source>
        <dbReference type="ARBA" id="ARBA00023014"/>
    </source>
</evidence>
<dbReference type="InterPro" id="IPR011538">
    <property type="entry name" value="Nuo51_FMN-bd"/>
</dbReference>
<proteinExistence type="inferred from homology"/>
<dbReference type="InterPro" id="IPR019575">
    <property type="entry name" value="Nuop51_4Fe4S-bd"/>
</dbReference>
<dbReference type="Pfam" id="PF01512">
    <property type="entry name" value="Complex1_51K"/>
    <property type="match status" value="1"/>
</dbReference>
<dbReference type="PROSITE" id="PS00645">
    <property type="entry name" value="COMPLEX1_51K_2"/>
    <property type="match status" value="1"/>
</dbReference>
<keyword evidence="5" id="KW-0411">Iron-sulfur</keyword>
<accession>A0A4U2Z6T9</accession>
<organism evidence="8 9">
    <name type="scientific">Sulfurimonas crateris</name>
    <dbReference type="NCBI Taxonomy" id="2574727"/>
    <lineage>
        <taxon>Bacteria</taxon>
        <taxon>Pseudomonadati</taxon>
        <taxon>Campylobacterota</taxon>
        <taxon>Epsilonproteobacteria</taxon>
        <taxon>Campylobacterales</taxon>
        <taxon>Sulfurimonadaceae</taxon>
        <taxon>Sulfurimonas</taxon>
    </lineage>
</organism>
<evidence type="ECO:0000259" key="7">
    <source>
        <dbReference type="SMART" id="SM00928"/>
    </source>
</evidence>
<reference evidence="8 9" key="1">
    <citation type="submission" date="2019-04" db="EMBL/GenBank/DDBJ databases">
        <title>Sulfurimonas crateris sp. nov. a facultative anaerobic sulfur-oxidizing chemolithautotrophic bacterium isolated from a terrestrial mud vulcano.</title>
        <authorList>
            <person name="Ratnikova N.M."/>
            <person name="Slobodkin A.I."/>
            <person name="Merkel A.Y."/>
            <person name="Novikov A."/>
            <person name="Bonch-Osmolovskaya E.A."/>
            <person name="Slobodkina G.B."/>
        </authorList>
    </citation>
    <scope>NUCLEOTIDE SEQUENCE [LARGE SCALE GENOMIC DNA]</scope>
    <source>
        <strain evidence="8 9">SN118</strain>
    </source>
</reference>
<dbReference type="InterPro" id="IPR001949">
    <property type="entry name" value="NADH-UbQ_OxRdtase_51kDa_CS"/>
</dbReference>
<evidence type="ECO:0000313" key="9">
    <source>
        <dbReference type="Proteomes" id="UP000309561"/>
    </source>
</evidence>
<dbReference type="GO" id="GO:0046872">
    <property type="term" value="F:metal ion binding"/>
    <property type="evidence" value="ECO:0007669"/>
    <property type="project" value="UniProtKB-KW"/>
</dbReference>
<dbReference type="GO" id="GO:0010181">
    <property type="term" value="F:FMN binding"/>
    <property type="evidence" value="ECO:0007669"/>
    <property type="project" value="InterPro"/>
</dbReference>
<dbReference type="PANTHER" id="PTHR43578:SF3">
    <property type="entry name" value="NADH-QUINONE OXIDOREDUCTASE SUBUNIT F"/>
    <property type="match status" value="1"/>
</dbReference>
<dbReference type="InterPro" id="IPR037207">
    <property type="entry name" value="Nuop51_4Fe4S-bd_sf"/>
</dbReference>
<gene>
    <name evidence="8" type="ORF">FCU45_05885</name>
</gene>
<dbReference type="FunFam" id="3.40.50.11540:FF:000001">
    <property type="entry name" value="NADH dehydrogenase [ubiquinone] flavoprotein 1, mitochondrial"/>
    <property type="match status" value="1"/>
</dbReference>
<dbReference type="Pfam" id="PF10531">
    <property type="entry name" value="SLBB"/>
    <property type="match status" value="1"/>
</dbReference>
<comment type="similarity">
    <text evidence="1">Belongs to the complex I 51 kDa subunit family.</text>
</comment>
<comment type="caution">
    <text evidence="8">The sequence shown here is derived from an EMBL/GenBank/DDBJ whole genome shotgun (WGS) entry which is preliminary data.</text>
</comment>
<name>A0A4U2Z6T9_9BACT</name>
<keyword evidence="2" id="KW-0004">4Fe-4S</keyword>
<evidence type="ECO:0000256" key="3">
    <source>
        <dbReference type="ARBA" id="ARBA00022723"/>
    </source>
</evidence>
<dbReference type="Pfam" id="PF10589">
    <property type="entry name" value="NADH_4Fe-4S"/>
    <property type="match status" value="1"/>
</dbReference>
<feature type="domain" description="NADH-ubiquinone oxidoreductase 51kDa subunit iron-sulphur binding" evidence="7">
    <location>
        <begin position="363"/>
        <end position="408"/>
    </location>
</feature>
<dbReference type="Gene3D" id="1.20.1440.230">
    <property type="entry name" value="NADH-ubiquinone oxidoreductase 51kDa subunit, iron-sulphur binding domain"/>
    <property type="match status" value="1"/>
</dbReference>
<dbReference type="SUPFAM" id="SSF142984">
    <property type="entry name" value="Nqo1 middle domain-like"/>
    <property type="match status" value="1"/>
</dbReference>
<dbReference type="InterPro" id="IPR037225">
    <property type="entry name" value="Nuo51_FMN-bd_sf"/>
</dbReference>
<dbReference type="Proteomes" id="UP000309561">
    <property type="component" value="Unassembled WGS sequence"/>
</dbReference>
<dbReference type="Gene3D" id="3.10.20.600">
    <property type="match status" value="1"/>
</dbReference>
<dbReference type="SUPFAM" id="SSF140490">
    <property type="entry name" value="Nqo1C-terminal domain-like"/>
    <property type="match status" value="1"/>
</dbReference>
<evidence type="ECO:0000256" key="4">
    <source>
        <dbReference type="ARBA" id="ARBA00023004"/>
    </source>
</evidence>
<dbReference type="PANTHER" id="PTHR43578">
    <property type="entry name" value="NADH-QUINONE OXIDOREDUCTASE SUBUNIT F"/>
    <property type="match status" value="1"/>
</dbReference>
<evidence type="ECO:0000256" key="2">
    <source>
        <dbReference type="ARBA" id="ARBA00022485"/>
    </source>
</evidence>
<evidence type="ECO:0000256" key="1">
    <source>
        <dbReference type="ARBA" id="ARBA00007523"/>
    </source>
</evidence>
<protein>
    <submittedName>
        <fullName evidence="8">NADH-quinone oxidoreductase subunit F</fullName>
    </submittedName>
</protein>
<dbReference type="Gene3D" id="3.40.50.11540">
    <property type="entry name" value="NADH-ubiquinone oxidoreductase 51kDa subunit"/>
    <property type="match status" value="1"/>
</dbReference>
<sequence>MITSTAELQELASKKREENEKNPKEISSERSTPFYTKQRRIVLENEGLIDPDDIEDYIAHGGYMSLFKVLDEMSPKEVIEEVKISALRGRGGGGYPTGLKWESVSKVISEQKYIICNGDEGDPGAFMDRAVMEGDPHRVLEGMAIAGYACGANKGYIYVRAEYPIAVEKLNRAIKQATKLGILGENIAHSGFNFSVEIRLGAGAFVCGEATALIASIEGNRGHPRQKPPHLSDHGLWGQPTLLNNVETLANIAPIIKNGGAWFRAIGTENSSGTKVFALTGHIKNSGLVEVEMGTTLRELIFDIGGGVEEGRKFKAIQSGGPSGGCIPEHLLDLQVDYESLKSAGSIMGSGGLIVIDDSSNMVEIARFFMDFCRSESCGKCTPCRVGTTELTLLLDKFIKKEATKKDFELLKEMCKMVKSTSLCGLGQTAPNPVLSTIRYFEDEYLAGICDD</sequence>
<feature type="compositionally biased region" description="Basic and acidic residues" evidence="6">
    <location>
        <begin position="12"/>
        <end position="28"/>
    </location>
</feature>
<dbReference type="GO" id="GO:0008137">
    <property type="term" value="F:NADH dehydrogenase (ubiquinone) activity"/>
    <property type="evidence" value="ECO:0007669"/>
    <property type="project" value="InterPro"/>
</dbReference>
<keyword evidence="3" id="KW-0479">Metal-binding</keyword>
<dbReference type="Gene3D" id="6.10.250.1450">
    <property type="match status" value="1"/>
</dbReference>
<dbReference type="RefSeq" id="WP_137013277.1">
    <property type="nucleotide sequence ID" value="NZ_SZPX01000004.1"/>
</dbReference>
<dbReference type="SUPFAM" id="SSF142019">
    <property type="entry name" value="Nqo1 FMN-binding domain-like"/>
    <property type="match status" value="1"/>
</dbReference>
<evidence type="ECO:0000313" key="8">
    <source>
        <dbReference type="EMBL" id="TKI69585.1"/>
    </source>
</evidence>
<keyword evidence="4" id="KW-0408">Iron</keyword>
<evidence type="ECO:0000256" key="6">
    <source>
        <dbReference type="SAM" id="MobiDB-lite"/>
    </source>
</evidence>
<feature type="region of interest" description="Disordered" evidence="6">
    <location>
        <begin position="1"/>
        <end position="31"/>
    </location>
</feature>
<dbReference type="OrthoDB" id="9805533at2"/>
<dbReference type="GO" id="GO:0051539">
    <property type="term" value="F:4 iron, 4 sulfur cluster binding"/>
    <property type="evidence" value="ECO:0007669"/>
    <property type="project" value="UniProtKB-KW"/>
</dbReference>
<dbReference type="InterPro" id="IPR019554">
    <property type="entry name" value="Soluble_ligand-bd"/>
</dbReference>
<dbReference type="EMBL" id="SZPX01000004">
    <property type="protein sequence ID" value="TKI69585.1"/>
    <property type="molecule type" value="Genomic_DNA"/>
</dbReference>
<dbReference type="AlphaFoldDB" id="A0A4U2Z6T9"/>
<dbReference type="SMART" id="SM00928">
    <property type="entry name" value="NADH_4Fe-4S"/>
    <property type="match status" value="1"/>
</dbReference>
<keyword evidence="9" id="KW-1185">Reference proteome</keyword>